<evidence type="ECO:0000313" key="4">
    <source>
        <dbReference type="Proteomes" id="UP000823634"/>
    </source>
</evidence>
<dbReference type="AlphaFoldDB" id="A0A9D9DFE8"/>
<dbReference type="GO" id="GO:0008237">
    <property type="term" value="F:metallopeptidase activity"/>
    <property type="evidence" value="ECO:0007669"/>
    <property type="project" value="UniProtKB-KW"/>
</dbReference>
<gene>
    <name evidence="3" type="ORF">IAC61_04705</name>
</gene>
<dbReference type="EMBL" id="JADINA010000030">
    <property type="protein sequence ID" value="MBO8426602.1"/>
    <property type="molecule type" value="Genomic_DNA"/>
</dbReference>
<feature type="transmembrane region" description="Helical" evidence="1">
    <location>
        <begin position="40"/>
        <end position="57"/>
    </location>
</feature>
<dbReference type="GO" id="GO:0080120">
    <property type="term" value="P:CAAX-box protein maturation"/>
    <property type="evidence" value="ECO:0007669"/>
    <property type="project" value="UniProtKB-ARBA"/>
</dbReference>
<feature type="transmembrane region" description="Helical" evidence="1">
    <location>
        <begin position="69"/>
        <end position="89"/>
    </location>
</feature>
<evidence type="ECO:0000256" key="1">
    <source>
        <dbReference type="SAM" id="Phobius"/>
    </source>
</evidence>
<sequence length="235" mass="25695">MFRKGKDKQAPVDCLIAVLLYCLWIGLLSNAKIDSSGKDIVLILGQLLFGSALFLLFGTKPDKPSFDAAVLPFFLLPFLNLIVIGFQGAELGSVQKLVLSLFSAAGAAFAEEMHFRGYIYDEMDGYRPLTKTLFSSALFGLAHLLNGFSLASLIQVGYTFVLGLFLGAIRLSKLGLTGCFLFHFLFNFLMDGLFVYLGGEANGLPFYLVNLVGGALLLGYWVYLTIKGKWTKGLV</sequence>
<feature type="transmembrane region" description="Helical" evidence="1">
    <location>
        <begin position="204"/>
        <end position="224"/>
    </location>
</feature>
<feature type="transmembrane region" description="Helical" evidence="1">
    <location>
        <begin position="12"/>
        <end position="28"/>
    </location>
</feature>
<keyword evidence="1" id="KW-0812">Transmembrane</keyword>
<reference evidence="3" key="2">
    <citation type="journal article" date="2021" name="PeerJ">
        <title>Extensive microbial diversity within the chicken gut microbiome revealed by metagenomics and culture.</title>
        <authorList>
            <person name="Gilroy R."/>
            <person name="Ravi A."/>
            <person name="Getino M."/>
            <person name="Pursley I."/>
            <person name="Horton D.L."/>
            <person name="Alikhan N.F."/>
            <person name="Baker D."/>
            <person name="Gharbi K."/>
            <person name="Hall N."/>
            <person name="Watson M."/>
            <person name="Adriaenssens E.M."/>
            <person name="Foster-Nyarko E."/>
            <person name="Jarju S."/>
            <person name="Secka A."/>
            <person name="Antonio M."/>
            <person name="Oren A."/>
            <person name="Chaudhuri R.R."/>
            <person name="La Ragione R."/>
            <person name="Hildebrand F."/>
            <person name="Pallen M.J."/>
        </authorList>
    </citation>
    <scope>NUCLEOTIDE SEQUENCE</scope>
    <source>
        <strain evidence="3">17113</strain>
    </source>
</reference>
<organism evidence="3 4">
    <name type="scientific">Candidatus Alloenteromonas pullistercoris</name>
    <dbReference type="NCBI Taxonomy" id="2840785"/>
    <lineage>
        <taxon>Bacteria</taxon>
        <taxon>Bacillati</taxon>
        <taxon>Bacillota</taxon>
        <taxon>Bacillota incertae sedis</taxon>
        <taxon>Candidatus Alloenteromonas</taxon>
    </lineage>
</organism>
<dbReference type="InterPro" id="IPR003675">
    <property type="entry name" value="Rce1/LyrA-like_dom"/>
</dbReference>
<dbReference type="Pfam" id="PF02517">
    <property type="entry name" value="Rce1-like"/>
    <property type="match status" value="1"/>
</dbReference>
<accession>A0A9D9DFE8</accession>
<keyword evidence="3" id="KW-0378">Hydrolase</keyword>
<keyword evidence="3" id="KW-0645">Protease</keyword>
<reference evidence="3" key="1">
    <citation type="submission" date="2020-10" db="EMBL/GenBank/DDBJ databases">
        <authorList>
            <person name="Gilroy R."/>
        </authorList>
    </citation>
    <scope>NUCLEOTIDE SEQUENCE</scope>
    <source>
        <strain evidence="3">17113</strain>
    </source>
</reference>
<feature type="transmembrane region" description="Helical" evidence="1">
    <location>
        <begin position="148"/>
        <end position="169"/>
    </location>
</feature>
<feature type="domain" description="CAAX prenyl protease 2/Lysostaphin resistance protein A-like" evidence="2">
    <location>
        <begin position="96"/>
        <end position="189"/>
    </location>
</feature>
<dbReference type="GO" id="GO:0004175">
    <property type="term" value="F:endopeptidase activity"/>
    <property type="evidence" value="ECO:0007669"/>
    <property type="project" value="UniProtKB-ARBA"/>
</dbReference>
<proteinExistence type="predicted"/>
<evidence type="ECO:0000259" key="2">
    <source>
        <dbReference type="Pfam" id="PF02517"/>
    </source>
</evidence>
<name>A0A9D9DFE8_9FIRM</name>
<dbReference type="Proteomes" id="UP000823634">
    <property type="component" value="Unassembled WGS sequence"/>
</dbReference>
<comment type="caution">
    <text evidence="3">The sequence shown here is derived from an EMBL/GenBank/DDBJ whole genome shotgun (WGS) entry which is preliminary data.</text>
</comment>
<evidence type="ECO:0000313" key="3">
    <source>
        <dbReference type="EMBL" id="MBO8426602.1"/>
    </source>
</evidence>
<keyword evidence="1" id="KW-1133">Transmembrane helix</keyword>
<protein>
    <submittedName>
        <fullName evidence="3">CPBP family intramembrane metalloprotease</fullName>
    </submittedName>
</protein>
<keyword evidence="3" id="KW-0482">Metalloprotease</keyword>
<keyword evidence="1" id="KW-0472">Membrane</keyword>
<feature type="transmembrane region" description="Helical" evidence="1">
    <location>
        <begin position="176"/>
        <end position="198"/>
    </location>
</feature>